<dbReference type="OrthoDB" id="9804637at2"/>
<protein>
    <submittedName>
        <fullName evidence="2">Membrane protein</fullName>
    </submittedName>
</protein>
<organism evidence="2 3">
    <name type="scientific">Ahrensia marina</name>
    <dbReference type="NCBI Taxonomy" id="1514904"/>
    <lineage>
        <taxon>Bacteria</taxon>
        <taxon>Pseudomonadati</taxon>
        <taxon>Pseudomonadota</taxon>
        <taxon>Alphaproteobacteria</taxon>
        <taxon>Hyphomicrobiales</taxon>
        <taxon>Ahrensiaceae</taxon>
        <taxon>Ahrensia</taxon>
    </lineage>
</organism>
<reference evidence="2 3" key="1">
    <citation type="submission" date="2015-01" db="EMBL/GenBank/DDBJ databases">
        <title>Ahrensia donghaiensis sp. nov., a novel dimethylsulphoniopropionate-cleavage bacterium isolated from seawater and emended descriptions of the genus Ahrensia and Ahrensia kielensis.</title>
        <authorList>
            <person name="Liu J."/>
        </authorList>
    </citation>
    <scope>NUCLEOTIDE SEQUENCE [LARGE SCALE GENOMIC DNA]</scope>
    <source>
        <strain evidence="2 3">LZD062</strain>
    </source>
</reference>
<proteinExistence type="predicted"/>
<evidence type="ECO:0000313" key="2">
    <source>
        <dbReference type="EMBL" id="KPB01642.1"/>
    </source>
</evidence>
<sequence length="91" mass="10325">MQLLSAFAIFFIIWWTVLFTVLPFGVRSQVESKDTVLGTERGAPSDSRIKFKLMITTLIAIIIFAAFYYLSIVRGFGIDDLPQFVPNFADK</sequence>
<dbReference type="STRING" id="1514904.SU32_07135"/>
<feature type="transmembrane region" description="Helical" evidence="1">
    <location>
        <begin position="51"/>
        <end position="70"/>
    </location>
</feature>
<dbReference type="InterPro" id="IPR009935">
    <property type="entry name" value="DUF1467"/>
</dbReference>
<keyword evidence="3" id="KW-1185">Reference proteome</keyword>
<comment type="caution">
    <text evidence="2">The sequence shown here is derived from an EMBL/GenBank/DDBJ whole genome shotgun (WGS) entry which is preliminary data.</text>
</comment>
<feature type="transmembrane region" description="Helical" evidence="1">
    <location>
        <begin position="6"/>
        <end position="26"/>
    </location>
</feature>
<keyword evidence="1" id="KW-0812">Transmembrane</keyword>
<gene>
    <name evidence="2" type="ORF">SU32_07135</name>
</gene>
<dbReference type="PATRIC" id="fig|1514904.3.peg.3463"/>
<keyword evidence="1" id="KW-1133">Transmembrane helix</keyword>
<dbReference type="Proteomes" id="UP000038011">
    <property type="component" value="Unassembled WGS sequence"/>
</dbReference>
<name>A0A0N0E7Y7_9HYPH</name>
<dbReference type="AlphaFoldDB" id="A0A0N0E7Y7"/>
<evidence type="ECO:0000256" key="1">
    <source>
        <dbReference type="SAM" id="Phobius"/>
    </source>
</evidence>
<keyword evidence="1" id="KW-0472">Membrane</keyword>
<evidence type="ECO:0000313" key="3">
    <source>
        <dbReference type="Proteomes" id="UP000038011"/>
    </source>
</evidence>
<dbReference type="Pfam" id="PF07330">
    <property type="entry name" value="DUF1467"/>
    <property type="match status" value="1"/>
</dbReference>
<dbReference type="RefSeq" id="WP_053998668.1">
    <property type="nucleotide sequence ID" value="NZ_JXMU01000009.1"/>
</dbReference>
<dbReference type="EMBL" id="JXMU01000009">
    <property type="protein sequence ID" value="KPB01642.1"/>
    <property type="molecule type" value="Genomic_DNA"/>
</dbReference>
<accession>A0A0N0E7Y7</accession>